<dbReference type="CDD" id="cd00198">
    <property type="entry name" value="vWFA"/>
    <property type="match status" value="1"/>
</dbReference>
<name>A0A0F9ECB0_9ZZZZ</name>
<dbReference type="SUPFAM" id="SSF53300">
    <property type="entry name" value="vWA-like"/>
    <property type="match status" value="1"/>
</dbReference>
<dbReference type="EMBL" id="LAZR01037645">
    <property type="protein sequence ID" value="KKL21658.1"/>
    <property type="molecule type" value="Genomic_DNA"/>
</dbReference>
<feature type="region of interest" description="Disordered" evidence="1">
    <location>
        <begin position="79"/>
        <end position="117"/>
    </location>
</feature>
<dbReference type="Pfam" id="PF04285">
    <property type="entry name" value="DUF444"/>
    <property type="match status" value="2"/>
</dbReference>
<dbReference type="Gene3D" id="3.40.50.410">
    <property type="entry name" value="von Willebrand factor, type A domain"/>
    <property type="match status" value="1"/>
</dbReference>
<sequence>MKKKTSSGERLIKIAIRKPGELSRQLGIVNKDRIPMTLLNKINAAKPGEVIINPTQIGKKKIKIPIRYLDNYRFKHADDKNKEGVGQGNKDNKPGDAIAHDGTGKPQDGKAGDQHSEEVYEEEIELAEIIEMMLEDLGLPWLEKKESAVEVETENVKFTDVSDVGPLSNVDKRRTVYENMKRNAKSGKAIIKDIHPQDLRYKVWEMEIEYHSNAAVYFLMDRSGSMDDDKKYIAKSFFFWLAHFCRTKYSNVELVFIAHDTQASIVPEKDFFRISQGGGTMCSSAYQLALEHIEANHPPDIYNNYIFAFSDGDNFPSDNDKCMKVVGDLLQVCTAVGYGEIDTDSFYNWGGSWNWSTLHEEFQKHIKHPRFLTATIKKKEDIYNCLKKFLGIDLSEQK</sequence>
<comment type="caution">
    <text evidence="2">The sequence shown here is derived from an EMBL/GenBank/DDBJ whole genome shotgun (WGS) entry which is preliminary data.</text>
</comment>
<evidence type="ECO:0000256" key="1">
    <source>
        <dbReference type="SAM" id="MobiDB-lite"/>
    </source>
</evidence>
<evidence type="ECO:0008006" key="3">
    <source>
        <dbReference type="Google" id="ProtNLM"/>
    </source>
</evidence>
<gene>
    <name evidence="2" type="ORF">LCGC14_2443230</name>
</gene>
<organism evidence="2">
    <name type="scientific">marine sediment metagenome</name>
    <dbReference type="NCBI Taxonomy" id="412755"/>
    <lineage>
        <taxon>unclassified sequences</taxon>
        <taxon>metagenomes</taxon>
        <taxon>ecological metagenomes</taxon>
    </lineage>
</organism>
<protein>
    <recommendedName>
        <fullName evidence="3">VWFA domain-containing protein</fullName>
    </recommendedName>
</protein>
<feature type="compositionally biased region" description="Basic and acidic residues" evidence="1">
    <location>
        <begin position="90"/>
        <end position="117"/>
    </location>
</feature>
<accession>A0A0F9ECB0</accession>
<dbReference type="InterPro" id="IPR006698">
    <property type="entry name" value="UPF0229"/>
</dbReference>
<dbReference type="PANTHER" id="PTHR30510">
    <property type="entry name" value="UPF0229 PROTEIN YEAH"/>
    <property type="match status" value="1"/>
</dbReference>
<dbReference type="PANTHER" id="PTHR30510:SF2">
    <property type="entry name" value="UPF0229 PROTEIN YEAH"/>
    <property type="match status" value="1"/>
</dbReference>
<evidence type="ECO:0000313" key="2">
    <source>
        <dbReference type="EMBL" id="KKL21658.1"/>
    </source>
</evidence>
<dbReference type="AlphaFoldDB" id="A0A0F9ECB0"/>
<proteinExistence type="predicted"/>
<dbReference type="InterPro" id="IPR036465">
    <property type="entry name" value="vWFA_dom_sf"/>
</dbReference>
<reference evidence="2" key="1">
    <citation type="journal article" date="2015" name="Nature">
        <title>Complex archaea that bridge the gap between prokaryotes and eukaryotes.</title>
        <authorList>
            <person name="Spang A."/>
            <person name="Saw J.H."/>
            <person name="Jorgensen S.L."/>
            <person name="Zaremba-Niedzwiedzka K."/>
            <person name="Martijn J."/>
            <person name="Lind A.E."/>
            <person name="van Eijk R."/>
            <person name="Schleper C."/>
            <person name="Guy L."/>
            <person name="Ettema T.J."/>
        </authorList>
    </citation>
    <scope>NUCLEOTIDE SEQUENCE</scope>
</reference>